<dbReference type="PANTHER" id="PTHR34875">
    <property type="entry name" value="UPF0237 PROTEIN MJ1558"/>
    <property type="match status" value="1"/>
</dbReference>
<dbReference type="InterPro" id="IPR002912">
    <property type="entry name" value="ACT_dom"/>
</dbReference>
<evidence type="ECO:0000256" key="1">
    <source>
        <dbReference type="PIRNR" id="PIRNR028103"/>
    </source>
</evidence>
<dbReference type="SUPFAM" id="SSF55021">
    <property type="entry name" value="ACT-like"/>
    <property type="match status" value="2"/>
</dbReference>
<sequence>MTISIVFTFVGADKPGLVETLSNTVSEHHGNWLESRMSQLAGNFAGIARINVSSDKAEALRNALTRASSDELTITVQEESHHQSDITRRTVNLNLMGNDRPGIVKELSSALASLHVNVMEMNTNVTSAPMSADPLFEATASIQIPASVDILELSDRLDDIGNQLDVIINLDV</sequence>
<dbReference type="Pfam" id="PF13291">
    <property type="entry name" value="ACT_4"/>
    <property type="match status" value="1"/>
</dbReference>
<accession>A0YAW5</accession>
<evidence type="ECO:0000313" key="4">
    <source>
        <dbReference type="Proteomes" id="UP000004931"/>
    </source>
</evidence>
<dbReference type="EMBL" id="AAVT01000002">
    <property type="protein sequence ID" value="EAW31695.1"/>
    <property type="molecule type" value="Genomic_DNA"/>
</dbReference>
<keyword evidence="4" id="KW-1185">Reference proteome</keyword>
<dbReference type="eggNOG" id="COG2716">
    <property type="taxonomic scope" value="Bacteria"/>
</dbReference>
<gene>
    <name evidence="3" type="ORF">GP2143_04575</name>
</gene>
<dbReference type="Proteomes" id="UP000004931">
    <property type="component" value="Unassembled WGS sequence"/>
</dbReference>
<protein>
    <recommendedName>
        <fullName evidence="1">Glycine cleavage system transcriptional repressor</fullName>
    </recommendedName>
</protein>
<dbReference type="PROSITE" id="PS51671">
    <property type="entry name" value="ACT"/>
    <property type="match status" value="1"/>
</dbReference>
<dbReference type="Pfam" id="PF13740">
    <property type="entry name" value="ACT_6"/>
    <property type="match status" value="1"/>
</dbReference>
<name>A0YAW5_9GAMM</name>
<keyword evidence="1" id="KW-0963">Cytoplasm</keyword>
<keyword evidence="1" id="KW-0804">Transcription</keyword>
<dbReference type="PANTHER" id="PTHR34875:SF6">
    <property type="entry name" value="UPF0237 PROTEIN MJ1558"/>
    <property type="match status" value="1"/>
</dbReference>
<dbReference type="InterPro" id="IPR045865">
    <property type="entry name" value="ACT-like_dom_sf"/>
</dbReference>
<proteinExistence type="predicted"/>
<dbReference type="GO" id="GO:0005737">
    <property type="term" value="C:cytoplasm"/>
    <property type="evidence" value="ECO:0007669"/>
    <property type="project" value="UniProtKB-SubCell"/>
</dbReference>
<comment type="caution">
    <text evidence="3">The sequence shown here is derived from an EMBL/GenBank/DDBJ whole genome shotgun (WGS) entry which is preliminary data.</text>
</comment>
<organism evidence="3 4">
    <name type="scientific">marine gamma proteobacterium HTCC2143</name>
    <dbReference type="NCBI Taxonomy" id="247633"/>
    <lineage>
        <taxon>Bacteria</taxon>
        <taxon>Pseudomonadati</taxon>
        <taxon>Pseudomonadota</taxon>
        <taxon>Gammaproteobacteria</taxon>
        <taxon>Cellvibrionales</taxon>
        <taxon>Spongiibacteraceae</taxon>
        <taxon>BD1-7 clade</taxon>
    </lineage>
</organism>
<dbReference type="InterPro" id="IPR016867">
    <property type="entry name" value="GcvR"/>
</dbReference>
<feature type="domain" description="ACT" evidence="2">
    <location>
        <begin position="92"/>
        <end position="172"/>
    </location>
</feature>
<dbReference type="OrthoDB" id="12860at2"/>
<keyword evidence="1" id="KW-0678">Repressor</keyword>
<comment type="subcellular location">
    <subcellularLocation>
        <location evidence="1">Cytoplasm</location>
    </subcellularLocation>
</comment>
<reference evidence="3 4" key="1">
    <citation type="journal article" date="2010" name="J. Bacteriol.">
        <title>Genome sequence of the oligotrophic marine Gammaproteobacterium HTCC2143, isolated from the Oregon Coast.</title>
        <authorList>
            <person name="Oh H.M."/>
            <person name="Kang I."/>
            <person name="Ferriera S."/>
            <person name="Giovannoni S.J."/>
            <person name="Cho J.C."/>
        </authorList>
    </citation>
    <scope>NUCLEOTIDE SEQUENCE [LARGE SCALE GENOMIC DNA]</scope>
    <source>
        <strain evidence="3 4">HTCC2143</strain>
    </source>
</reference>
<dbReference type="AlphaFoldDB" id="A0YAW5"/>
<evidence type="ECO:0000259" key="2">
    <source>
        <dbReference type="PROSITE" id="PS51671"/>
    </source>
</evidence>
<evidence type="ECO:0000313" key="3">
    <source>
        <dbReference type="EMBL" id="EAW31695.1"/>
    </source>
</evidence>
<dbReference type="GO" id="GO:0006355">
    <property type="term" value="P:regulation of DNA-templated transcription"/>
    <property type="evidence" value="ECO:0007669"/>
    <property type="project" value="UniProtKB-UniRule"/>
</dbReference>
<dbReference type="STRING" id="247633.GP2143_04575"/>
<dbReference type="CDD" id="cd04869">
    <property type="entry name" value="ACT_GcvR_2"/>
    <property type="match status" value="1"/>
</dbReference>
<dbReference type="PIRSF" id="PIRSF028103">
    <property type="entry name" value="GcvR"/>
    <property type="match status" value="1"/>
</dbReference>
<dbReference type="InterPro" id="IPR050990">
    <property type="entry name" value="UPF0237/GcvR_regulator"/>
</dbReference>
<dbReference type="Gene3D" id="3.30.70.260">
    <property type="match status" value="2"/>
</dbReference>